<evidence type="ECO:0008006" key="3">
    <source>
        <dbReference type="Google" id="ProtNLM"/>
    </source>
</evidence>
<organism evidence="1 2">
    <name type="scientific">Populus trichocarpa</name>
    <name type="common">Western balsam poplar</name>
    <name type="synonym">Populus balsamifera subsp. trichocarpa</name>
    <dbReference type="NCBI Taxonomy" id="3694"/>
    <lineage>
        <taxon>Eukaryota</taxon>
        <taxon>Viridiplantae</taxon>
        <taxon>Streptophyta</taxon>
        <taxon>Embryophyta</taxon>
        <taxon>Tracheophyta</taxon>
        <taxon>Spermatophyta</taxon>
        <taxon>Magnoliopsida</taxon>
        <taxon>eudicotyledons</taxon>
        <taxon>Gunneridae</taxon>
        <taxon>Pentapetalae</taxon>
        <taxon>rosids</taxon>
        <taxon>fabids</taxon>
        <taxon>Malpighiales</taxon>
        <taxon>Salicaceae</taxon>
        <taxon>Saliceae</taxon>
        <taxon>Populus</taxon>
    </lineage>
</organism>
<dbReference type="AlphaFoldDB" id="A0A2K2C112"/>
<dbReference type="PANTHER" id="PTHR34222">
    <property type="entry name" value="GAG_PRE-INTEGRS DOMAIN-CONTAINING PROTEIN"/>
    <property type="match status" value="1"/>
</dbReference>
<keyword evidence="2" id="KW-1185">Reference proteome</keyword>
<dbReference type="InParanoid" id="A0A2K2C112"/>
<protein>
    <recommendedName>
        <fullName evidence="3">Retrotransposon gag domain-containing protein</fullName>
    </recommendedName>
</protein>
<reference evidence="1 2" key="1">
    <citation type="journal article" date="2006" name="Science">
        <title>The genome of black cottonwood, Populus trichocarpa (Torr. &amp; Gray).</title>
        <authorList>
            <person name="Tuskan G.A."/>
            <person name="Difazio S."/>
            <person name="Jansson S."/>
            <person name="Bohlmann J."/>
            <person name="Grigoriev I."/>
            <person name="Hellsten U."/>
            <person name="Putnam N."/>
            <person name="Ralph S."/>
            <person name="Rombauts S."/>
            <person name="Salamov A."/>
            <person name="Schein J."/>
            <person name="Sterck L."/>
            <person name="Aerts A."/>
            <person name="Bhalerao R.R."/>
            <person name="Bhalerao R.P."/>
            <person name="Blaudez D."/>
            <person name="Boerjan W."/>
            <person name="Brun A."/>
            <person name="Brunner A."/>
            <person name="Busov V."/>
            <person name="Campbell M."/>
            <person name="Carlson J."/>
            <person name="Chalot M."/>
            <person name="Chapman J."/>
            <person name="Chen G.L."/>
            <person name="Cooper D."/>
            <person name="Coutinho P.M."/>
            <person name="Couturier J."/>
            <person name="Covert S."/>
            <person name="Cronk Q."/>
            <person name="Cunningham R."/>
            <person name="Davis J."/>
            <person name="Degroeve S."/>
            <person name="Dejardin A."/>
            <person name="Depamphilis C."/>
            <person name="Detter J."/>
            <person name="Dirks B."/>
            <person name="Dubchak I."/>
            <person name="Duplessis S."/>
            <person name="Ehlting J."/>
            <person name="Ellis B."/>
            <person name="Gendler K."/>
            <person name="Goodstein D."/>
            <person name="Gribskov M."/>
            <person name="Grimwood J."/>
            <person name="Groover A."/>
            <person name="Gunter L."/>
            <person name="Hamberger B."/>
            <person name="Heinze B."/>
            <person name="Helariutta Y."/>
            <person name="Henrissat B."/>
            <person name="Holligan D."/>
            <person name="Holt R."/>
            <person name="Huang W."/>
            <person name="Islam-Faridi N."/>
            <person name="Jones S."/>
            <person name="Jones-Rhoades M."/>
            <person name="Jorgensen R."/>
            <person name="Joshi C."/>
            <person name="Kangasjarvi J."/>
            <person name="Karlsson J."/>
            <person name="Kelleher C."/>
            <person name="Kirkpatrick R."/>
            <person name="Kirst M."/>
            <person name="Kohler A."/>
            <person name="Kalluri U."/>
            <person name="Larimer F."/>
            <person name="Leebens-Mack J."/>
            <person name="Leple J.C."/>
            <person name="Locascio P."/>
            <person name="Lou Y."/>
            <person name="Lucas S."/>
            <person name="Martin F."/>
            <person name="Montanini B."/>
            <person name="Napoli C."/>
            <person name="Nelson D.R."/>
            <person name="Nelson C."/>
            <person name="Nieminen K."/>
            <person name="Nilsson O."/>
            <person name="Pereda V."/>
            <person name="Peter G."/>
            <person name="Philippe R."/>
            <person name="Pilate G."/>
            <person name="Poliakov A."/>
            <person name="Razumovskaya J."/>
            <person name="Richardson P."/>
            <person name="Rinaldi C."/>
            <person name="Ritland K."/>
            <person name="Rouze P."/>
            <person name="Ryaboy D."/>
            <person name="Schmutz J."/>
            <person name="Schrader J."/>
            <person name="Segerman B."/>
            <person name="Shin H."/>
            <person name="Siddiqui A."/>
            <person name="Sterky F."/>
            <person name="Terry A."/>
            <person name="Tsai C.J."/>
            <person name="Uberbacher E."/>
            <person name="Unneberg P."/>
            <person name="Vahala J."/>
            <person name="Wall K."/>
            <person name="Wessler S."/>
            <person name="Yang G."/>
            <person name="Yin T."/>
            <person name="Douglas C."/>
            <person name="Marra M."/>
            <person name="Sandberg G."/>
            <person name="Van de Peer Y."/>
            <person name="Rokhsar D."/>
        </authorList>
    </citation>
    <scope>NUCLEOTIDE SEQUENCE [LARGE SCALE GENOMIC DNA]</scope>
    <source>
        <strain evidence="2">cv. Nisqually</strain>
    </source>
</reference>
<dbReference type="EMBL" id="CM009290">
    <property type="protein sequence ID" value="PNT55712.1"/>
    <property type="molecule type" value="Genomic_DNA"/>
</dbReference>
<evidence type="ECO:0000313" key="1">
    <source>
        <dbReference type="EMBL" id="PNT55712.1"/>
    </source>
</evidence>
<evidence type="ECO:0000313" key="2">
    <source>
        <dbReference type="Proteomes" id="UP000006729"/>
    </source>
</evidence>
<proteinExistence type="predicted"/>
<name>A0A2K2C112_POPTR</name>
<gene>
    <name evidence="1" type="ORF">POPTR_001G207400</name>
</gene>
<dbReference type="PANTHER" id="PTHR34222:SF37">
    <property type="entry name" value="RETROTRANSPOSON GAG DOMAIN-CONTAINING PROTEIN"/>
    <property type="match status" value="1"/>
</dbReference>
<sequence length="242" mass="28135">MTKQGNMMVIEYYNTMKSFWLELDYYQDFKMQCSDDVVILKNYVERERIFEFLAGLNIEFDQMRVQILGKESLPSLNEVFLVIRAKEGRRTVMLKVPNTEGSAMMITNSRNLNDATKNQNDAMNGAKVVKTEGRKFFKDDQFCNYCNKIGHTKETYWKLHGKPPRMGRNGGYKWNHLKGHAHLTNSEEAAHESSTLEVRGFNKEEIECLRILLNTMEKPSGSCSLAQNVRKSQWLMDLQPQL</sequence>
<dbReference type="Proteomes" id="UP000006729">
    <property type="component" value="Chromosome 1"/>
</dbReference>
<accession>A0A2K2C112</accession>